<dbReference type="PANTHER" id="PTHR42983">
    <property type="entry name" value="DINITROGENASE IRON-MOLYBDENUM COFACTOR PROTEIN-RELATED"/>
    <property type="match status" value="1"/>
</dbReference>
<evidence type="ECO:0000313" key="3">
    <source>
        <dbReference type="Proteomes" id="UP000192731"/>
    </source>
</evidence>
<accession>A0A1W1V458</accession>
<keyword evidence="3" id="KW-1185">Reference proteome</keyword>
<dbReference type="EMBL" id="FWWT01000015">
    <property type="protein sequence ID" value="SMB88043.1"/>
    <property type="molecule type" value="Genomic_DNA"/>
</dbReference>
<dbReference type="OrthoDB" id="9807451at2"/>
<name>A0A1W1V458_DESTI</name>
<dbReference type="AlphaFoldDB" id="A0A1W1V458"/>
<dbReference type="CDD" id="cd00851">
    <property type="entry name" value="MTH1175"/>
    <property type="match status" value="1"/>
</dbReference>
<gene>
    <name evidence="2" type="ORF">SAMN00017405_1823</name>
</gene>
<dbReference type="InterPro" id="IPR003731">
    <property type="entry name" value="Di-Nase_FeMo-co_biosynth"/>
</dbReference>
<dbReference type="Proteomes" id="UP000192731">
    <property type="component" value="Unassembled WGS sequence"/>
</dbReference>
<dbReference type="PANTHER" id="PTHR42983:SF1">
    <property type="entry name" value="IRON-MOLYBDENUM PROTEIN"/>
    <property type="match status" value="1"/>
</dbReference>
<proteinExistence type="predicted"/>
<reference evidence="2 3" key="1">
    <citation type="submission" date="2017-04" db="EMBL/GenBank/DDBJ databases">
        <authorList>
            <person name="Afonso C.L."/>
            <person name="Miller P.J."/>
            <person name="Scott M.A."/>
            <person name="Spackman E."/>
            <person name="Goraichik I."/>
            <person name="Dimitrov K.M."/>
            <person name="Suarez D.L."/>
            <person name="Swayne D.E."/>
        </authorList>
    </citation>
    <scope>NUCLEOTIDE SEQUENCE [LARGE SCALE GENOMIC DNA]</scope>
    <source>
        <strain evidence="2 3">DSM 11270</strain>
    </source>
</reference>
<evidence type="ECO:0000313" key="2">
    <source>
        <dbReference type="EMBL" id="SMB88043.1"/>
    </source>
</evidence>
<dbReference type="RefSeq" id="WP_084052806.1">
    <property type="nucleotide sequence ID" value="NZ_FWWT01000015.1"/>
</dbReference>
<feature type="domain" description="Dinitrogenase iron-molybdenum cofactor biosynthesis" evidence="1">
    <location>
        <begin position="13"/>
        <end position="103"/>
    </location>
</feature>
<sequence length="120" mass="12819">MKIAISTSGTTLEADLDKRFGRAEKFVIYDLEKDTFEVIDNTQNLNLPQGAGIQAGKTIAGSGAGAIITGHVGPKAYTTLNSADIDIYFAEGGTIKSLVEDFKNNKLTKAEGPDKEGHWS</sequence>
<organism evidence="2 3">
    <name type="scientific">Desulfonispora thiosulfatigenes DSM 11270</name>
    <dbReference type="NCBI Taxonomy" id="656914"/>
    <lineage>
        <taxon>Bacteria</taxon>
        <taxon>Bacillati</taxon>
        <taxon>Bacillota</taxon>
        <taxon>Clostridia</taxon>
        <taxon>Eubacteriales</taxon>
        <taxon>Peptococcaceae</taxon>
        <taxon>Desulfonispora</taxon>
    </lineage>
</organism>
<dbReference type="InterPro" id="IPR033913">
    <property type="entry name" value="MTH1175_dom"/>
</dbReference>
<dbReference type="Pfam" id="PF02579">
    <property type="entry name" value="Nitro_FeMo-Co"/>
    <property type="match status" value="1"/>
</dbReference>
<protein>
    <submittedName>
        <fullName evidence="2">Predicted Fe-Mo cluster-binding protein, NifX family</fullName>
    </submittedName>
</protein>
<dbReference type="Gene3D" id="3.30.420.130">
    <property type="entry name" value="Dinitrogenase iron-molybdenum cofactor biosynthesis domain"/>
    <property type="match status" value="1"/>
</dbReference>
<dbReference type="STRING" id="656914.SAMN00017405_1823"/>
<evidence type="ECO:0000259" key="1">
    <source>
        <dbReference type="Pfam" id="PF02579"/>
    </source>
</evidence>
<dbReference type="SUPFAM" id="SSF53146">
    <property type="entry name" value="Nitrogenase accessory factor-like"/>
    <property type="match status" value="1"/>
</dbReference>
<dbReference type="InterPro" id="IPR036105">
    <property type="entry name" value="DiNase_FeMo-co_biosyn_sf"/>
</dbReference>